<dbReference type="PROSITE" id="PS01130">
    <property type="entry name" value="SLC26A"/>
    <property type="match status" value="1"/>
</dbReference>
<dbReference type="AlphaFoldDB" id="A0A1B7Y3A9"/>
<reference evidence="9" key="1">
    <citation type="journal article" date="2017" name="BMC Genomics">
        <title>Gapless genome assembly of Colletotrichum higginsianum reveals chromosome structure and association of transposable elements with secondary metabolite gene clusters.</title>
        <authorList>
            <person name="Dallery J.-F."/>
            <person name="Lapalu N."/>
            <person name="Zampounis A."/>
            <person name="Pigne S."/>
            <person name="Luyten I."/>
            <person name="Amselem J."/>
            <person name="Wittenberg A.H.J."/>
            <person name="Zhou S."/>
            <person name="de Queiroz M.V."/>
            <person name="Robin G.P."/>
            <person name="Auger A."/>
            <person name="Hainaut M."/>
            <person name="Henrissat B."/>
            <person name="Kim K.-T."/>
            <person name="Lee Y.-H."/>
            <person name="Lespinet O."/>
            <person name="Schwartz D.C."/>
            <person name="Thon M.R."/>
            <person name="O'Connell R.J."/>
        </authorList>
    </citation>
    <scope>NUCLEOTIDE SEQUENCE [LARGE SCALE GENOMIC DNA]</scope>
    <source>
        <strain evidence="9">IMI 349063</strain>
    </source>
</reference>
<dbReference type="KEGG" id="chig:CH63R_10630"/>
<evidence type="ECO:0000256" key="5">
    <source>
        <dbReference type="SAM" id="MobiDB-lite"/>
    </source>
</evidence>
<feature type="transmembrane region" description="Helical" evidence="6">
    <location>
        <begin position="77"/>
        <end position="100"/>
    </location>
</feature>
<proteinExistence type="predicted"/>
<evidence type="ECO:0000256" key="4">
    <source>
        <dbReference type="ARBA" id="ARBA00023136"/>
    </source>
</evidence>
<keyword evidence="3 6" id="KW-1133">Transmembrane helix</keyword>
<dbReference type="GeneID" id="28869711"/>
<accession>A0A1B7Y3A9</accession>
<evidence type="ECO:0000256" key="2">
    <source>
        <dbReference type="ARBA" id="ARBA00022692"/>
    </source>
</evidence>
<feature type="transmembrane region" description="Helical" evidence="6">
    <location>
        <begin position="112"/>
        <end position="131"/>
    </location>
</feature>
<dbReference type="InterPro" id="IPR011547">
    <property type="entry name" value="SLC26A/SulP_dom"/>
</dbReference>
<evidence type="ECO:0000313" key="9">
    <source>
        <dbReference type="Proteomes" id="UP000092177"/>
    </source>
</evidence>
<dbReference type="GO" id="GO:0016020">
    <property type="term" value="C:membrane"/>
    <property type="evidence" value="ECO:0007669"/>
    <property type="project" value="UniProtKB-SubCell"/>
</dbReference>
<evidence type="ECO:0000256" key="6">
    <source>
        <dbReference type="SAM" id="Phobius"/>
    </source>
</evidence>
<evidence type="ECO:0000313" key="8">
    <source>
        <dbReference type="EMBL" id="OBR06510.1"/>
    </source>
</evidence>
<feature type="transmembrane region" description="Helical" evidence="6">
    <location>
        <begin position="332"/>
        <end position="349"/>
    </location>
</feature>
<dbReference type="InterPro" id="IPR036513">
    <property type="entry name" value="STAS_dom_sf"/>
</dbReference>
<name>A0A1B7Y3A9_COLHI</name>
<keyword evidence="4 6" id="KW-0472">Membrane</keyword>
<gene>
    <name evidence="8" type="ORF">CH63R_10630</name>
</gene>
<dbReference type="FunFam" id="3.30.750.24:FF:000024">
    <property type="entry name" value="Sulfate permease 2"/>
    <property type="match status" value="1"/>
</dbReference>
<evidence type="ECO:0000256" key="1">
    <source>
        <dbReference type="ARBA" id="ARBA00004141"/>
    </source>
</evidence>
<dbReference type="Pfam" id="PF01740">
    <property type="entry name" value="STAS"/>
    <property type="match status" value="1"/>
</dbReference>
<protein>
    <submittedName>
        <fullName evidence="8">Sulfate permease</fullName>
    </submittedName>
</protein>
<feature type="compositionally biased region" description="Basic and acidic residues" evidence="5">
    <location>
        <begin position="585"/>
        <end position="598"/>
    </location>
</feature>
<organism evidence="8 9">
    <name type="scientific">Colletotrichum higginsianum (strain IMI 349063)</name>
    <name type="common">Crucifer anthracnose fungus</name>
    <dbReference type="NCBI Taxonomy" id="759273"/>
    <lineage>
        <taxon>Eukaryota</taxon>
        <taxon>Fungi</taxon>
        <taxon>Dikarya</taxon>
        <taxon>Ascomycota</taxon>
        <taxon>Pezizomycotina</taxon>
        <taxon>Sordariomycetes</taxon>
        <taxon>Hypocreomycetidae</taxon>
        <taxon>Glomerellales</taxon>
        <taxon>Glomerellaceae</taxon>
        <taxon>Colletotrichum</taxon>
        <taxon>Colletotrichum destructivum species complex</taxon>
    </lineage>
</organism>
<dbReference type="RefSeq" id="XP_018155028.1">
    <property type="nucleotide sequence ID" value="XM_018305604.1"/>
</dbReference>
<sequence length="670" mass="72966">MPSNVGRTLAKGLGIDVDARYRNEPTEVVQSAAASFRSVEQYEEREPTIAEFLHAHRPTVHGAVAYLKSLFPFWSWIFHYNATWLLGDVIAGVTVGFVVIPQGMAYALLAQLTPEYGLYTSFVGFILYWAFATSKDITIGTVAVMSQLVGNIVLRVQDSHPQYGGPQIAQALAVISGAAKFKILGKVPSGFQHTGAPNIDTELLSAIAPDLPVTIIVLIIEHIAISKSFGRVNNYVINPSQELVAVGFTNLFGPFLGAYPATGSFSRTAIKSKAGVRTPLAGIFTAVIVLLALYALTSVFFYIPMATLAGLIIHAVGDLITPPKVVYQFWEVSPLEVFIFFAGVLLTIFTNIENGIYLTMCASAALLLVRLAKAKGHFLGRVRVYRATKDTTGKGVPFNDQGEAIEIPSREAYVPLAKDDGTNPNIDVQSPYPGVFVYRFGEGFNYTNQAHYMDSLVAYVQKHARRTILDRYEKLGDRPWNDPGPRRGAKIDMDDNRPIVRAIILDCSAVNNIDVTSIQGLIDVRNQLDHYAEPQVVEWHFANVNNRWTRRALAAAGFGFPSPKDENNLGRWKPIYSFAPVDSGSGHEPHVAAPRSRDEEEDVISPSKGNNTDGAAQVVGRGDGKLAAVQGMNRPFFHIDIAAAVESAILNAESKSEGQTSPANSVIKSG</sequence>
<dbReference type="VEuPathDB" id="FungiDB:CH63R_10630"/>
<dbReference type="Gene3D" id="3.30.750.24">
    <property type="entry name" value="STAS domain"/>
    <property type="match status" value="1"/>
</dbReference>
<keyword evidence="9" id="KW-1185">Reference proteome</keyword>
<dbReference type="EMBL" id="LTAN01000007">
    <property type="protein sequence ID" value="OBR06510.1"/>
    <property type="molecule type" value="Genomic_DNA"/>
</dbReference>
<keyword evidence="2 6" id="KW-0812">Transmembrane</keyword>
<dbReference type="CDD" id="cd07042">
    <property type="entry name" value="STAS_SulP_like_sulfate_transporter"/>
    <property type="match status" value="1"/>
</dbReference>
<evidence type="ECO:0000256" key="3">
    <source>
        <dbReference type="ARBA" id="ARBA00022989"/>
    </source>
</evidence>
<feature type="domain" description="STAS" evidence="7">
    <location>
        <begin position="433"/>
        <end position="558"/>
    </location>
</feature>
<dbReference type="InterPro" id="IPR018045">
    <property type="entry name" value="S04_transporter_CS"/>
</dbReference>
<evidence type="ECO:0000259" key="7">
    <source>
        <dbReference type="PROSITE" id="PS50801"/>
    </source>
</evidence>
<comment type="caution">
    <text evidence="8">The sequence shown here is derived from an EMBL/GenBank/DDBJ whole genome shotgun (WGS) entry which is preliminary data.</text>
</comment>
<dbReference type="PROSITE" id="PS50801">
    <property type="entry name" value="STAS"/>
    <property type="match status" value="1"/>
</dbReference>
<comment type="subcellular location">
    <subcellularLocation>
        <location evidence="1">Membrane</location>
        <topology evidence="1">Multi-pass membrane protein</topology>
    </subcellularLocation>
</comment>
<feature type="transmembrane region" description="Helical" evidence="6">
    <location>
        <begin position="274"/>
        <end position="295"/>
    </location>
</feature>
<dbReference type="Pfam" id="PF00916">
    <property type="entry name" value="Sulfate_transp"/>
    <property type="match status" value="2"/>
</dbReference>
<dbReference type="OrthoDB" id="288203at2759"/>
<dbReference type="GO" id="GO:0008271">
    <property type="term" value="F:secondary active sulfate transmembrane transporter activity"/>
    <property type="evidence" value="ECO:0007669"/>
    <property type="project" value="InterPro"/>
</dbReference>
<dbReference type="PANTHER" id="PTHR11814">
    <property type="entry name" value="SULFATE TRANSPORTER"/>
    <property type="match status" value="1"/>
</dbReference>
<dbReference type="Proteomes" id="UP000092177">
    <property type="component" value="Unassembled WGS sequence"/>
</dbReference>
<feature type="transmembrane region" description="Helical" evidence="6">
    <location>
        <begin position="355"/>
        <end position="372"/>
    </location>
</feature>
<feature type="region of interest" description="Disordered" evidence="5">
    <location>
        <begin position="580"/>
        <end position="617"/>
    </location>
</feature>
<dbReference type="InterPro" id="IPR002645">
    <property type="entry name" value="STAS_dom"/>
</dbReference>
<dbReference type="InterPro" id="IPR001902">
    <property type="entry name" value="SLC26A/SulP_fam"/>
</dbReference>